<sequence length="327" mass="36566">MALMVYASAKPFSLPTLVAAQSCFRARKPARVMRSTSSHMAEGSSSKLKEFPHLSTSQRALMADLINAIEDRFEDRLLPCTLPPDVEYYQNQSGTSEGALLIRSGSPDSSVFLSISFLKDFVGLICFRVSIFGSQLPTGASLNIASLSAYLRPSTDAPNFLIEFIQSSPTSLILILDLPPRKDPVLNPDYLQSFYEDTRLDTYRKTIEELPETRPYVMSSLFFRSLVSPTSIISRIDTESGGPERMEEIIKNHVGPIARDVVRVWVDECACKEREVGMMERVELEKRDKLVKKKTIDIDLGSSLPRLFGQEVADRVVAAIQRVFDEA</sequence>
<dbReference type="Pfam" id="PF06405">
    <property type="entry name" value="RCC_reductase"/>
    <property type="match status" value="1"/>
</dbReference>
<dbReference type="GO" id="GO:0051743">
    <property type="term" value="F:red chlorophyll catabolite reductase activity"/>
    <property type="evidence" value="ECO:0007669"/>
    <property type="project" value="InterPro"/>
</dbReference>
<dbReference type="EMBL" id="SSTE01014401">
    <property type="protein sequence ID" value="KAA0045839.1"/>
    <property type="molecule type" value="Genomic_DNA"/>
</dbReference>
<evidence type="ECO:0000313" key="3">
    <source>
        <dbReference type="Proteomes" id="UP000321393"/>
    </source>
</evidence>
<dbReference type="EMBL" id="SSTD01017674">
    <property type="protein sequence ID" value="TYJ99444.1"/>
    <property type="molecule type" value="Genomic_DNA"/>
</dbReference>
<organism evidence="2 4">
    <name type="scientific">Cucumis melo var. makuwa</name>
    <name type="common">Oriental melon</name>
    <dbReference type="NCBI Taxonomy" id="1194695"/>
    <lineage>
        <taxon>Eukaryota</taxon>
        <taxon>Viridiplantae</taxon>
        <taxon>Streptophyta</taxon>
        <taxon>Embryophyta</taxon>
        <taxon>Tracheophyta</taxon>
        <taxon>Spermatophyta</taxon>
        <taxon>Magnoliopsida</taxon>
        <taxon>eudicotyledons</taxon>
        <taxon>Gunneridae</taxon>
        <taxon>Pentapetalae</taxon>
        <taxon>rosids</taxon>
        <taxon>fabids</taxon>
        <taxon>Cucurbitales</taxon>
        <taxon>Cucurbitaceae</taxon>
        <taxon>Benincaseae</taxon>
        <taxon>Cucumis</taxon>
    </lineage>
</organism>
<dbReference type="Gene3D" id="3.40.1500.20">
    <property type="match status" value="1"/>
</dbReference>
<dbReference type="PANTHER" id="PTHR34685:SF2">
    <property type="entry name" value="RED CHLOROPHYLL CATABOLITE REDUCTASE, CHLOROPLASTIC"/>
    <property type="match status" value="1"/>
</dbReference>
<reference evidence="3 4" key="1">
    <citation type="submission" date="2019-08" db="EMBL/GenBank/DDBJ databases">
        <title>Draft genome sequences of two oriental melons (Cucumis melo L. var makuwa).</title>
        <authorList>
            <person name="Kwon S.-Y."/>
        </authorList>
    </citation>
    <scope>NUCLEOTIDE SEQUENCE [LARGE SCALE GENOMIC DNA]</scope>
    <source>
        <strain evidence="4">cv. Chang Bougi</strain>
        <strain evidence="3">cv. SW 3</strain>
        <tissue evidence="2">Leaf</tissue>
    </source>
</reference>
<dbReference type="InterPro" id="IPR009439">
    <property type="entry name" value="RCC_reductase"/>
</dbReference>
<gene>
    <name evidence="2" type="ORF">E5676_scaffold123G00030</name>
    <name evidence="1" type="ORF">E6C27_scaffold243G003690</name>
</gene>
<protein>
    <submittedName>
        <fullName evidence="2">Red chlorophyll catabolite reductase-like</fullName>
    </submittedName>
</protein>
<dbReference type="Proteomes" id="UP000321947">
    <property type="component" value="Unassembled WGS sequence"/>
</dbReference>
<dbReference type="PANTHER" id="PTHR34685">
    <property type="entry name" value="RED CHLOROPHYLL CATABOLITE REDUCTASE, CHLOROPLASTIC"/>
    <property type="match status" value="1"/>
</dbReference>
<evidence type="ECO:0000313" key="2">
    <source>
        <dbReference type="EMBL" id="TYJ99444.1"/>
    </source>
</evidence>
<evidence type="ECO:0000313" key="4">
    <source>
        <dbReference type="Proteomes" id="UP000321947"/>
    </source>
</evidence>
<dbReference type="AlphaFoldDB" id="A0A5D3BKA9"/>
<accession>A0A5D3BKA9</accession>
<dbReference type="OrthoDB" id="26525at2759"/>
<comment type="caution">
    <text evidence="2">The sequence shown here is derived from an EMBL/GenBank/DDBJ whole genome shotgun (WGS) entry which is preliminary data.</text>
</comment>
<proteinExistence type="predicted"/>
<dbReference type="GO" id="GO:0015996">
    <property type="term" value="P:chlorophyll catabolic process"/>
    <property type="evidence" value="ECO:0007669"/>
    <property type="project" value="TreeGrafter"/>
</dbReference>
<name>A0A5D3BKA9_CUCMM</name>
<dbReference type="Proteomes" id="UP000321393">
    <property type="component" value="Unassembled WGS sequence"/>
</dbReference>
<evidence type="ECO:0000313" key="1">
    <source>
        <dbReference type="EMBL" id="KAA0045839.1"/>
    </source>
</evidence>
<dbReference type="GO" id="GO:0009507">
    <property type="term" value="C:chloroplast"/>
    <property type="evidence" value="ECO:0007669"/>
    <property type="project" value="TreeGrafter"/>
</dbReference>
<dbReference type="STRING" id="1194695.A0A5D3BKA9"/>